<reference evidence="8" key="3">
    <citation type="submission" date="2025-09" db="UniProtKB">
        <authorList>
            <consortium name="Ensembl"/>
        </authorList>
    </citation>
    <scope>IDENTIFICATION</scope>
</reference>
<accession>A0A3P8WQ15</accession>
<dbReference type="STRING" id="244447.ENSCSEP00000029548"/>
<evidence type="ECO:0000256" key="4">
    <source>
        <dbReference type="ARBA" id="ARBA00023212"/>
    </source>
</evidence>
<dbReference type="AlphaFoldDB" id="A0A3P8WQ15"/>
<keyword evidence="9" id="KW-1185">Reference proteome</keyword>
<comment type="subcellular location">
    <subcellularLocation>
        <location evidence="1">Cell projection</location>
        <location evidence="1">Cilium</location>
    </subcellularLocation>
    <subcellularLocation>
        <location evidence="2">Cytoplasm</location>
        <location evidence="2">Cytoskeleton</location>
    </subcellularLocation>
</comment>
<dbReference type="PANTHER" id="PTHR21490:SF0">
    <property type="entry name" value="ENKURIN"/>
    <property type="match status" value="1"/>
</dbReference>
<dbReference type="InterPro" id="IPR052102">
    <property type="entry name" value="Enkurin_domain-protein"/>
</dbReference>
<evidence type="ECO:0000256" key="3">
    <source>
        <dbReference type="ARBA" id="ARBA00022490"/>
    </source>
</evidence>
<dbReference type="InterPro" id="IPR027012">
    <property type="entry name" value="Enkurin_dom"/>
</dbReference>
<feature type="compositionally biased region" description="Basic and acidic residues" evidence="6">
    <location>
        <begin position="63"/>
        <end position="84"/>
    </location>
</feature>
<dbReference type="GO" id="GO:0005879">
    <property type="term" value="C:axonemal microtubule"/>
    <property type="evidence" value="ECO:0007669"/>
    <property type="project" value="TreeGrafter"/>
</dbReference>
<reference evidence="8 9" key="1">
    <citation type="journal article" date="2014" name="Nat. Genet.">
        <title>Whole-genome sequence of a flatfish provides insights into ZW sex chromosome evolution and adaptation to a benthic lifestyle.</title>
        <authorList>
            <person name="Chen S."/>
            <person name="Zhang G."/>
            <person name="Shao C."/>
            <person name="Huang Q."/>
            <person name="Liu G."/>
            <person name="Zhang P."/>
            <person name="Song W."/>
            <person name="An N."/>
            <person name="Chalopin D."/>
            <person name="Volff J.N."/>
            <person name="Hong Y."/>
            <person name="Li Q."/>
            <person name="Sha Z."/>
            <person name="Zhou H."/>
            <person name="Xie M."/>
            <person name="Yu Q."/>
            <person name="Liu Y."/>
            <person name="Xiang H."/>
            <person name="Wang N."/>
            <person name="Wu K."/>
            <person name="Yang C."/>
            <person name="Zhou Q."/>
            <person name="Liao X."/>
            <person name="Yang L."/>
            <person name="Hu Q."/>
            <person name="Zhang J."/>
            <person name="Meng L."/>
            <person name="Jin L."/>
            <person name="Tian Y."/>
            <person name="Lian J."/>
            <person name="Yang J."/>
            <person name="Miao G."/>
            <person name="Liu S."/>
            <person name="Liang Z."/>
            <person name="Yan F."/>
            <person name="Li Y."/>
            <person name="Sun B."/>
            <person name="Zhang H."/>
            <person name="Zhang J."/>
            <person name="Zhu Y."/>
            <person name="Du M."/>
            <person name="Zhao Y."/>
            <person name="Schartl M."/>
            <person name="Tang Q."/>
            <person name="Wang J."/>
        </authorList>
    </citation>
    <scope>NUCLEOTIDE SEQUENCE</scope>
</reference>
<dbReference type="OMA" id="HRVIYIA"/>
<dbReference type="GO" id="GO:0001669">
    <property type="term" value="C:acrosomal vesicle"/>
    <property type="evidence" value="ECO:0007669"/>
    <property type="project" value="TreeGrafter"/>
</dbReference>
<evidence type="ECO:0000256" key="6">
    <source>
        <dbReference type="SAM" id="MobiDB-lite"/>
    </source>
</evidence>
<evidence type="ECO:0000313" key="9">
    <source>
        <dbReference type="Proteomes" id="UP000265120"/>
    </source>
</evidence>
<sequence>MSNVLYPKESVYNPLTKAEVEPPKPPRYISKFRPNVILEKKQKQDARRTMGPAKVDVPVPDQYLKKHSTETKLQEKSENAKEVRGSCTAKKPPVPTRAEIPTMGIQTKRDFVRTVTTAAPTKPQPTSVDTRKGHKQLLENSGLVPKYIRKKDYGEVPEYLLQRNEEKQRAQEEYDMFVKEQQEQGAMTHLSDAERQAVLEGLKKNWDELHQQYQSLSFVIDTLSKKAHKERLETAMKTLEADIDLFERFKTIYIPKH</sequence>
<dbReference type="FunCoup" id="A0A3P8WQ15">
    <property type="interactions" value="83"/>
</dbReference>
<dbReference type="KEGG" id="csem:103377309"/>
<dbReference type="GeneTree" id="ENSGT00940000153866"/>
<dbReference type="GeneID" id="103377309"/>
<dbReference type="Proteomes" id="UP000265120">
    <property type="component" value="Chromosome 3"/>
</dbReference>
<evidence type="ECO:0000256" key="5">
    <source>
        <dbReference type="ARBA" id="ARBA00023273"/>
    </source>
</evidence>
<feature type="region of interest" description="Disordered" evidence="6">
    <location>
        <begin position="17"/>
        <end position="103"/>
    </location>
</feature>
<keyword evidence="3" id="KW-0963">Cytoplasm</keyword>
<dbReference type="InParanoid" id="A0A3P8WQ15"/>
<dbReference type="Ensembl" id="ENSCSET00000029949.1">
    <property type="protein sequence ID" value="ENSCSEP00000029548.1"/>
    <property type="gene ID" value="ENSCSEG00000018935.1"/>
</dbReference>
<evidence type="ECO:0000259" key="7">
    <source>
        <dbReference type="PROSITE" id="PS51665"/>
    </source>
</evidence>
<dbReference type="PANTHER" id="PTHR21490">
    <property type="entry name" value="ENKURIN-RELATED"/>
    <property type="match status" value="1"/>
</dbReference>
<evidence type="ECO:0000313" key="8">
    <source>
        <dbReference type="Ensembl" id="ENSCSEP00000029548.1"/>
    </source>
</evidence>
<dbReference type="Pfam" id="PF13864">
    <property type="entry name" value="Enkurin"/>
    <property type="match status" value="1"/>
</dbReference>
<proteinExistence type="predicted"/>
<name>A0A3P8WQ15_CYNSE</name>
<reference evidence="8" key="2">
    <citation type="submission" date="2025-08" db="UniProtKB">
        <authorList>
            <consortium name="Ensembl"/>
        </authorList>
    </citation>
    <scope>IDENTIFICATION</scope>
</reference>
<organism evidence="8 9">
    <name type="scientific">Cynoglossus semilaevis</name>
    <name type="common">Tongue sole</name>
    <dbReference type="NCBI Taxonomy" id="244447"/>
    <lineage>
        <taxon>Eukaryota</taxon>
        <taxon>Metazoa</taxon>
        <taxon>Chordata</taxon>
        <taxon>Craniata</taxon>
        <taxon>Vertebrata</taxon>
        <taxon>Euteleostomi</taxon>
        <taxon>Actinopterygii</taxon>
        <taxon>Neopterygii</taxon>
        <taxon>Teleostei</taxon>
        <taxon>Neoteleostei</taxon>
        <taxon>Acanthomorphata</taxon>
        <taxon>Carangaria</taxon>
        <taxon>Pleuronectiformes</taxon>
        <taxon>Pleuronectoidei</taxon>
        <taxon>Cynoglossidae</taxon>
        <taxon>Cynoglossinae</taxon>
        <taxon>Cynoglossus</taxon>
    </lineage>
</organism>
<protein>
    <submittedName>
        <fullName evidence="8">Enkurin, TRPC channel interacting protein</fullName>
    </submittedName>
</protein>
<dbReference type="CTD" id="219670"/>
<dbReference type="GO" id="GO:0005516">
    <property type="term" value="F:calmodulin binding"/>
    <property type="evidence" value="ECO:0007669"/>
    <property type="project" value="TreeGrafter"/>
</dbReference>
<dbReference type="OrthoDB" id="2123594at2759"/>
<keyword evidence="4" id="KW-0206">Cytoskeleton</keyword>
<dbReference type="RefSeq" id="XP_008306293.1">
    <property type="nucleotide sequence ID" value="XM_008308071.3"/>
</dbReference>
<evidence type="ECO:0000256" key="1">
    <source>
        <dbReference type="ARBA" id="ARBA00004138"/>
    </source>
</evidence>
<feature type="domain" description="Enkurin" evidence="7">
    <location>
        <begin position="162"/>
        <end position="254"/>
    </location>
</feature>
<dbReference type="PROSITE" id="PS51665">
    <property type="entry name" value="ENKURIN"/>
    <property type="match status" value="1"/>
</dbReference>
<evidence type="ECO:0000256" key="2">
    <source>
        <dbReference type="ARBA" id="ARBA00004245"/>
    </source>
</evidence>
<keyword evidence="5" id="KW-0966">Cell projection</keyword>
<feature type="compositionally biased region" description="Basic and acidic residues" evidence="6">
    <location>
        <begin position="38"/>
        <end position="48"/>
    </location>
</feature>